<organism evidence="4">
    <name type="scientific">Culicoides sonorensis</name>
    <name type="common">Biting midge</name>
    <dbReference type="NCBI Taxonomy" id="179676"/>
    <lineage>
        <taxon>Eukaryota</taxon>
        <taxon>Metazoa</taxon>
        <taxon>Ecdysozoa</taxon>
        <taxon>Arthropoda</taxon>
        <taxon>Hexapoda</taxon>
        <taxon>Insecta</taxon>
        <taxon>Pterygota</taxon>
        <taxon>Neoptera</taxon>
        <taxon>Endopterygota</taxon>
        <taxon>Diptera</taxon>
        <taxon>Nematocera</taxon>
        <taxon>Chironomoidea</taxon>
        <taxon>Ceratopogonidae</taxon>
        <taxon>Ceratopogoninae</taxon>
        <taxon>Culicoides</taxon>
        <taxon>Monoculicoides</taxon>
    </lineage>
</organism>
<dbReference type="Pfam" id="PF16070">
    <property type="entry name" value="Ig_TMEM132_4th"/>
    <property type="match status" value="1"/>
</dbReference>
<protein>
    <submittedName>
        <fullName evidence="4">CSON007237 protein</fullName>
    </submittedName>
</protein>
<dbReference type="InterPro" id="IPR026307">
    <property type="entry name" value="TMEM132"/>
</dbReference>
<dbReference type="InterPro" id="IPR031437">
    <property type="entry name" value="Ig_TMEM132_4th"/>
</dbReference>
<evidence type="ECO:0000256" key="1">
    <source>
        <dbReference type="SAM" id="MobiDB-lite"/>
    </source>
</evidence>
<accession>A0A336MTV7</accession>
<dbReference type="EMBL" id="UFQT01002740">
    <property type="protein sequence ID" value="SSX34004.1"/>
    <property type="molecule type" value="Genomic_DNA"/>
</dbReference>
<reference evidence="4" key="1">
    <citation type="submission" date="2018-07" db="EMBL/GenBank/DDBJ databases">
        <authorList>
            <person name="Quirk P.G."/>
            <person name="Krulwich T.A."/>
        </authorList>
    </citation>
    <scope>NUCLEOTIDE SEQUENCE</scope>
</reference>
<dbReference type="PANTHER" id="PTHR13388">
    <property type="entry name" value="DETONATOR, ISOFORM E"/>
    <property type="match status" value="1"/>
</dbReference>
<sequence>MALVLYGRVTTCVEVHFETPDSGFFLKHTPRSPSSSLQLDNTQKSSSSISSSKNQESILSLDKFTVVQTSQPVSIRASYGPFSTKQTVPARYIVPDVITDASALSPSNDKKVLNLAQQQSTNTTAALLDLQQSNVHLDISAHLVRQTIPRDSPVLRVLFHAGADPGGHVQRQKVCVLLHVSMSNKAPLKGRCMPEGEDGVCVAEVVIPSNWWPPLPAPEITSLGNSPVKTPQRVVQVAYSVFEPPMKNPELCEPKVQIQPLTTFAKVPLVQALTAYKELRADDILTMLVPHQPLYPLSKIHVPVFLQLQPDQNIAVFIVRARVKAGMRILGATASSDEWNISIEKENPKHTVARVTAFRKDRDPDSVPKQTEETTSTNKIIEVFSWLIEVANDTKEHFDSGRIVWSVSYVHDGPKLRDIDVGEKREHEEPRKKLIAKVDIQKDDIQAVLPISKNWELMNTAVLTGRQVSQAMKVFIVSQAGKIADVTLQSSCYTDDESVIKVF</sequence>
<feature type="region of interest" description="Disordered" evidence="1">
    <location>
        <begin position="31"/>
        <end position="51"/>
    </location>
</feature>
<dbReference type="PANTHER" id="PTHR13388:SF11">
    <property type="entry name" value="DETONATOR, ISOFORM E"/>
    <property type="match status" value="1"/>
</dbReference>
<feature type="compositionally biased region" description="Polar residues" evidence="1">
    <location>
        <begin position="31"/>
        <end position="42"/>
    </location>
</feature>
<proteinExistence type="predicted"/>
<feature type="domain" description="Transmembrane protein TMEM132 cohesin-like" evidence="3">
    <location>
        <begin position="277"/>
        <end position="414"/>
    </location>
</feature>
<dbReference type="OMA" id="EWNISIE"/>
<dbReference type="VEuPathDB" id="VectorBase:CSON007237"/>
<dbReference type="InterPro" id="IPR055421">
    <property type="entry name" value="TMEM132_3rd"/>
</dbReference>
<evidence type="ECO:0000313" key="4">
    <source>
        <dbReference type="EMBL" id="SSX34004.1"/>
    </source>
</evidence>
<feature type="domain" description="Transmembrane protein family 132 fourth" evidence="2">
    <location>
        <begin position="447"/>
        <end position="502"/>
    </location>
</feature>
<evidence type="ECO:0000259" key="2">
    <source>
        <dbReference type="Pfam" id="PF16070"/>
    </source>
</evidence>
<name>A0A336MTV7_CULSO</name>
<dbReference type="AlphaFoldDB" id="A0A336MTV7"/>
<dbReference type="Pfam" id="PF23039">
    <property type="entry name" value="TMEM132_3rd"/>
    <property type="match status" value="1"/>
</dbReference>
<evidence type="ECO:0000259" key="3">
    <source>
        <dbReference type="Pfam" id="PF23039"/>
    </source>
</evidence>
<gene>
    <name evidence="4" type="primary">CSON007237</name>
</gene>